<dbReference type="PANTHER" id="PTHR11632">
    <property type="entry name" value="SUCCINATE DEHYDROGENASE 2 FLAVOPROTEIN SUBUNIT"/>
    <property type="match status" value="1"/>
</dbReference>
<protein>
    <submittedName>
        <fullName evidence="3">SDHA isoform 6</fullName>
    </submittedName>
</protein>
<gene>
    <name evidence="3" type="ORF">CK820_G0043201</name>
</gene>
<feature type="non-terminal residue" evidence="3">
    <location>
        <position position="1"/>
    </location>
</feature>
<evidence type="ECO:0000313" key="3">
    <source>
        <dbReference type="EMBL" id="PNI27717.1"/>
    </source>
</evidence>
<dbReference type="Gene3D" id="3.50.50.60">
    <property type="entry name" value="FAD/NAD(P)-binding domain"/>
    <property type="match status" value="1"/>
</dbReference>
<feature type="chain" id="PRO_5014410552" evidence="2">
    <location>
        <begin position="20"/>
        <end position="125"/>
    </location>
</feature>
<organism evidence="3 4">
    <name type="scientific">Pan troglodytes</name>
    <name type="common">Chimpanzee</name>
    <dbReference type="NCBI Taxonomy" id="9598"/>
    <lineage>
        <taxon>Eukaryota</taxon>
        <taxon>Metazoa</taxon>
        <taxon>Chordata</taxon>
        <taxon>Craniata</taxon>
        <taxon>Vertebrata</taxon>
        <taxon>Euteleostomi</taxon>
        <taxon>Mammalia</taxon>
        <taxon>Eutheria</taxon>
        <taxon>Euarchontoglires</taxon>
        <taxon>Primates</taxon>
        <taxon>Haplorrhini</taxon>
        <taxon>Catarrhini</taxon>
        <taxon>Hominidae</taxon>
        <taxon>Pan</taxon>
    </lineage>
</organism>
<name>A0A2J8JY82_PANTR</name>
<dbReference type="AlphaFoldDB" id="A0A2J8JY82"/>
<dbReference type="PANTHER" id="PTHR11632:SF51">
    <property type="entry name" value="SUCCINATE DEHYDROGENASE [UBIQUINONE] FLAVOPROTEIN SUBUNIT, MITOCHONDRIAL"/>
    <property type="match status" value="1"/>
</dbReference>
<evidence type="ECO:0000256" key="2">
    <source>
        <dbReference type="SAM" id="SignalP"/>
    </source>
</evidence>
<dbReference type="InterPro" id="IPR036188">
    <property type="entry name" value="FAD/NAD-bd_sf"/>
</dbReference>
<dbReference type="Proteomes" id="UP000236370">
    <property type="component" value="Unassembled WGS sequence"/>
</dbReference>
<evidence type="ECO:0000256" key="1">
    <source>
        <dbReference type="SAM" id="MobiDB-lite"/>
    </source>
</evidence>
<dbReference type="InterPro" id="IPR030664">
    <property type="entry name" value="SdhA/FrdA/AprA"/>
</dbReference>
<proteinExistence type="predicted"/>
<accession>A0A2J8JY82</accession>
<sequence length="125" mass="13684">NRLGANSLLDLVVFGRACALSIEESCRPGDKVPPIKPNAGEESVMNLDKLRFADGSIRTSELRLNMQKSNKKRDGVSGLRCGLMSTITPSPSRGNRRSPLRSTGESTPCRMWTLALGRSLWNIDP</sequence>
<dbReference type="EMBL" id="NBAG03000409">
    <property type="protein sequence ID" value="PNI27717.1"/>
    <property type="molecule type" value="Genomic_DNA"/>
</dbReference>
<feature type="region of interest" description="Disordered" evidence="1">
    <location>
        <begin position="83"/>
        <end position="106"/>
    </location>
</feature>
<feature type="signal peptide" evidence="2">
    <location>
        <begin position="1"/>
        <end position="19"/>
    </location>
</feature>
<reference evidence="3 4" key="1">
    <citation type="submission" date="2017-12" db="EMBL/GenBank/DDBJ databases">
        <title>High-resolution comparative analysis of great ape genomes.</title>
        <authorList>
            <person name="Pollen A."/>
            <person name="Hastie A."/>
            <person name="Hormozdiari F."/>
            <person name="Dougherty M."/>
            <person name="Liu R."/>
            <person name="Chaisson M."/>
            <person name="Hoppe E."/>
            <person name="Hill C."/>
            <person name="Pang A."/>
            <person name="Hillier L."/>
            <person name="Baker C."/>
            <person name="Armstrong J."/>
            <person name="Shendure J."/>
            <person name="Paten B."/>
            <person name="Wilson R."/>
            <person name="Chao H."/>
            <person name="Schneider V."/>
            <person name="Ventura M."/>
            <person name="Kronenberg Z."/>
            <person name="Murali S."/>
            <person name="Gordon D."/>
            <person name="Cantsilieris S."/>
            <person name="Munson K."/>
            <person name="Nelson B."/>
            <person name="Raja A."/>
            <person name="Underwood J."/>
            <person name="Diekhans M."/>
            <person name="Fiddes I."/>
            <person name="Haussler D."/>
            <person name="Eichler E."/>
        </authorList>
    </citation>
    <scope>NUCLEOTIDE SEQUENCE [LARGE SCALE GENOMIC DNA]</scope>
    <source>
        <strain evidence="3">Yerkes chimp pedigree #C0471</strain>
    </source>
</reference>
<keyword evidence="2" id="KW-0732">Signal</keyword>
<evidence type="ECO:0000313" key="4">
    <source>
        <dbReference type="Proteomes" id="UP000236370"/>
    </source>
</evidence>
<comment type="caution">
    <text evidence="3">The sequence shown here is derived from an EMBL/GenBank/DDBJ whole genome shotgun (WGS) entry which is preliminary data.</text>
</comment>